<proteinExistence type="predicted"/>
<dbReference type="Pfam" id="PF10776">
    <property type="entry name" value="DUF2600"/>
    <property type="match status" value="1"/>
</dbReference>
<sequence>MAETLRDAAKLLYLIFRDVLPRAKCMFDQYHQLALQIPNPELRKQALASMGSKQFHADGGSVYVLLAKDAMDDMSRFIVAFQTISDYLDNLCDRSTSLDPEDFRQLHVAMTDAVNPAVNPAKRHYYRYREDQDDGGYLCRLVEDCQAVLRRFPHYSLVQTTVEQLVVLYSELQTHKHVNIEERENRLIQWWEQHRQLAPAFHWWEFAAATGSTLGVFVLCALASNPALTPKRAEEVVKCYFPWMGAVHILLDYLIDQEEDRKGGDLNFVSYYENWEQTVQRIEWIVDQTRRHVSDLPDASFHQLVVQGLMGLYLSDMKARNLPEARQLRLMYRKYGKVARFFHFGSQMYRFMRK</sequence>
<organism evidence="1 2">
    <name type="scientific">Fodinisporobacter ferrooxydans</name>
    <dbReference type="NCBI Taxonomy" id="2901836"/>
    <lineage>
        <taxon>Bacteria</taxon>
        <taxon>Bacillati</taxon>
        <taxon>Bacillota</taxon>
        <taxon>Bacilli</taxon>
        <taxon>Bacillales</taxon>
        <taxon>Alicyclobacillaceae</taxon>
        <taxon>Fodinisporobacter</taxon>
    </lineage>
</organism>
<reference evidence="1" key="1">
    <citation type="submission" date="2021-12" db="EMBL/GenBank/DDBJ databases">
        <title>Alicyclobacillaceae gen. nov., sp. nov., isolated from chalcocite enrichment system.</title>
        <authorList>
            <person name="Jiang Z."/>
        </authorList>
    </citation>
    <scope>NUCLEOTIDE SEQUENCE</scope>
    <source>
        <strain evidence="1">MYW30-H2</strain>
    </source>
</reference>
<keyword evidence="2" id="KW-1185">Reference proteome</keyword>
<name>A0ABY4CJ84_9BACL</name>
<evidence type="ECO:0000313" key="1">
    <source>
        <dbReference type="EMBL" id="UOF90580.1"/>
    </source>
</evidence>
<dbReference type="RefSeq" id="WP_347437279.1">
    <property type="nucleotide sequence ID" value="NZ_CP089291.1"/>
</dbReference>
<dbReference type="Proteomes" id="UP000830167">
    <property type="component" value="Chromosome"/>
</dbReference>
<evidence type="ECO:0000313" key="2">
    <source>
        <dbReference type="Proteomes" id="UP000830167"/>
    </source>
</evidence>
<accession>A0ABY4CJ84</accession>
<dbReference type="InterPro" id="IPR019712">
    <property type="entry name" value="YtpB-like"/>
</dbReference>
<gene>
    <name evidence="1" type="ORF">LSG31_22450</name>
</gene>
<dbReference type="EMBL" id="CP089291">
    <property type="protein sequence ID" value="UOF90580.1"/>
    <property type="molecule type" value="Genomic_DNA"/>
</dbReference>
<protein>
    <submittedName>
        <fullName evidence="1">Tetraprenyl-beta-curcumene synthase family protein</fullName>
    </submittedName>
</protein>